<comment type="caution">
    <text evidence="10">The sequence shown here is derived from an EMBL/GenBank/DDBJ whole genome shotgun (WGS) entry which is preliminary data.</text>
</comment>
<evidence type="ECO:0000256" key="3">
    <source>
        <dbReference type="ARBA" id="ARBA00022448"/>
    </source>
</evidence>
<evidence type="ECO:0000256" key="1">
    <source>
        <dbReference type="ARBA" id="ARBA00004651"/>
    </source>
</evidence>
<evidence type="ECO:0000313" key="11">
    <source>
        <dbReference type="Proteomes" id="UP000216188"/>
    </source>
</evidence>
<proteinExistence type="inferred from homology"/>
<feature type="transmembrane region" description="Helical" evidence="9">
    <location>
        <begin position="21"/>
        <end position="37"/>
    </location>
</feature>
<reference evidence="10 11" key="1">
    <citation type="submission" date="2017-07" db="EMBL/GenBank/DDBJ databases">
        <title>Phylogenetic study on the rhizospheric bacterium Ochrobactrum sp. A44.</title>
        <authorList>
            <person name="Krzyzanowska D.M."/>
            <person name="Ossowicki A."/>
            <person name="Rajewska M."/>
            <person name="Maciag T."/>
            <person name="Kaczynski Z."/>
            <person name="Czerwicka M."/>
            <person name="Jafra S."/>
        </authorList>
    </citation>
    <scope>NUCLEOTIDE SEQUENCE [LARGE SCALE GENOMIC DNA]</scope>
    <source>
        <strain evidence="10 11">CCUG 30717</strain>
    </source>
</reference>
<organism evidence="10 11">
    <name type="scientific">Brucella pseudogrignonensis</name>
    <dbReference type="NCBI Taxonomy" id="419475"/>
    <lineage>
        <taxon>Bacteria</taxon>
        <taxon>Pseudomonadati</taxon>
        <taxon>Pseudomonadota</taxon>
        <taxon>Alphaproteobacteria</taxon>
        <taxon>Hyphomicrobiales</taxon>
        <taxon>Brucellaceae</taxon>
        <taxon>Brucella/Ochrobactrum group</taxon>
        <taxon>Brucella</taxon>
    </lineage>
</organism>
<keyword evidence="11" id="KW-1185">Reference proteome</keyword>
<dbReference type="GO" id="GO:0055085">
    <property type="term" value="P:transmembrane transport"/>
    <property type="evidence" value="ECO:0007669"/>
    <property type="project" value="TreeGrafter"/>
</dbReference>
<keyword evidence="6 9" id="KW-1133">Transmembrane helix</keyword>
<keyword evidence="7 9" id="KW-0472">Membrane</keyword>
<evidence type="ECO:0000256" key="9">
    <source>
        <dbReference type="SAM" id="Phobius"/>
    </source>
</evidence>
<evidence type="ECO:0000256" key="8">
    <source>
        <dbReference type="SAM" id="MobiDB-lite"/>
    </source>
</evidence>
<feature type="compositionally biased region" description="Basic residues" evidence="8">
    <location>
        <begin position="631"/>
        <end position="642"/>
    </location>
</feature>
<dbReference type="InterPro" id="IPR002549">
    <property type="entry name" value="AI-2E-like"/>
</dbReference>
<feature type="region of interest" description="Disordered" evidence="8">
    <location>
        <begin position="465"/>
        <end position="487"/>
    </location>
</feature>
<comment type="subcellular location">
    <subcellularLocation>
        <location evidence="1">Cell membrane</location>
        <topology evidence="1">Multi-pass membrane protein</topology>
    </subcellularLocation>
</comment>
<evidence type="ECO:0000256" key="6">
    <source>
        <dbReference type="ARBA" id="ARBA00022989"/>
    </source>
</evidence>
<dbReference type="AlphaFoldDB" id="A0A256G8U6"/>
<comment type="similarity">
    <text evidence="2">Belongs to the autoinducer-2 exporter (AI-2E) (TC 2.A.86) family.</text>
</comment>
<accession>A0A256G8U6</accession>
<feature type="transmembrane region" description="Helical" evidence="9">
    <location>
        <begin position="43"/>
        <end position="61"/>
    </location>
</feature>
<dbReference type="GO" id="GO:0005886">
    <property type="term" value="C:plasma membrane"/>
    <property type="evidence" value="ECO:0007669"/>
    <property type="project" value="UniProtKB-SubCell"/>
</dbReference>
<feature type="region of interest" description="Disordered" evidence="8">
    <location>
        <begin position="624"/>
        <end position="648"/>
    </location>
</feature>
<evidence type="ECO:0000256" key="5">
    <source>
        <dbReference type="ARBA" id="ARBA00022692"/>
    </source>
</evidence>
<feature type="transmembrane region" description="Helical" evidence="9">
    <location>
        <begin position="177"/>
        <end position="200"/>
    </location>
</feature>
<dbReference type="EMBL" id="NNRM01000039">
    <property type="protein sequence ID" value="OYR23545.1"/>
    <property type="molecule type" value="Genomic_DNA"/>
</dbReference>
<evidence type="ECO:0008006" key="12">
    <source>
        <dbReference type="Google" id="ProtNLM"/>
    </source>
</evidence>
<feature type="transmembrane region" description="Helical" evidence="9">
    <location>
        <begin position="331"/>
        <end position="364"/>
    </location>
</feature>
<gene>
    <name evidence="10" type="ORF">CEV34_3549</name>
</gene>
<evidence type="ECO:0000256" key="4">
    <source>
        <dbReference type="ARBA" id="ARBA00022475"/>
    </source>
</evidence>
<evidence type="ECO:0000313" key="10">
    <source>
        <dbReference type="EMBL" id="OYR23545.1"/>
    </source>
</evidence>
<keyword evidence="3" id="KW-0813">Transport</keyword>
<dbReference type="PANTHER" id="PTHR21716">
    <property type="entry name" value="TRANSMEMBRANE PROTEIN"/>
    <property type="match status" value="1"/>
</dbReference>
<dbReference type="Pfam" id="PF01594">
    <property type="entry name" value="AI-2E_transport"/>
    <property type="match status" value="1"/>
</dbReference>
<dbReference type="Proteomes" id="UP000216188">
    <property type="component" value="Unassembled WGS sequence"/>
</dbReference>
<protein>
    <recommendedName>
        <fullName evidence="12">AI-2E family transporter</fullName>
    </recommendedName>
</protein>
<dbReference type="RefSeq" id="WP_094544086.1">
    <property type="nucleotide sequence ID" value="NZ_JBHEEM010000005.1"/>
</dbReference>
<evidence type="ECO:0000256" key="7">
    <source>
        <dbReference type="ARBA" id="ARBA00023136"/>
    </source>
</evidence>
<keyword evidence="4" id="KW-1003">Cell membrane</keyword>
<feature type="transmembrane region" description="Helical" evidence="9">
    <location>
        <begin position="73"/>
        <end position="94"/>
    </location>
</feature>
<name>A0A256G8U6_9HYPH</name>
<sequence length="648" mass="71217">MEPELKLEPRSSSAVQEQSRLPALAAIAAGIAVLYFAKDVFLPLAIAVLLTFMLAPIVSTLRRLGLPRLPAIITSVSGGFLIIVLFSAILAFQVSEVGQNIATYQYNIIEKIRTLKEAGTDNSLINRLNRFVERVGAEINQDEDRATSAPGNAEVERKPILVEIFAQRNPIETLETVIGPLVGPLATLGLVIVVVVFMLLEREELRDRFIRLVGYGDLHRTTIALQEAGSRVGRYLLTQLMVNIAYGVPLGIGLWVLGIPNALLWGMLAVLLRFAPYIGPVIAAVMPLFLAFAIAPGWSLLLWTIGLFIVIELISNNVMEPWLYGSRTGLSPLAIIVAAIFWTWLWGPIGLVLSTPLTVCLVVLGRYVPQFRFLEILFGAEPVLNPHERLYQRLLSGDPNEATDNALEFLSKAFLVEYYGSVAIPALLIAEQDRVRGVLSDTQLGQLSHSARLVVANLRQIAEEEEDNEEEVAVETATDGEQGEALQLPSGEGKSIICLGGRGPLDDVSAAMLAQVLSVQGARSWVVDHEHSQPSQLRRADIEHATALVLCVLDLESANRAKFLLRRLRRLNPLARIGLAIWRGDEAAEGIDETRLRSEIEADFVAFDLLTATLECLSDARPQDWGERPAKMLRKRPGRPKQRAMEGG</sequence>
<dbReference type="PANTHER" id="PTHR21716:SF53">
    <property type="entry name" value="PERMEASE PERM-RELATED"/>
    <property type="match status" value="1"/>
</dbReference>
<keyword evidence="5 9" id="KW-0812">Transmembrane</keyword>
<feature type="transmembrane region" description="Helical" evidence="9">
    <location>
        <begin position="300"/>
        <end position="319"/>
    </location>
</feature>
<dbReference type="STRING" id="419475.A8A54_22440"/>
<feature type="transmembrane region" description="Helical" evidence="9">
    <location>
        <begin position="244"/>
        <end position="268"/>
    </location>
</feature>
<evidence type="ECO:0000256" key="2">
    <source>
        <dbReference type="ARBA" id="ARBA00009773"/>
    </source>
</evidence>